<dbReference type="RefSeq" id="WP_237359831.1">
    <property type="nucleotide sequence ID" value="NZ_CAKLDM010000001.1"/>
</dbReference>
<gene>
    <name evidence="5" type="ORF">VMF7928_00424</name>
</gene>
<dbReference type="PANTHER" id="PTHR30024:SF47">
    <property type="entry name" value="TAURINE-BINDING PERIPLASMIC PROTEIN"/>
    <property type="match status" value="1"/>
</dbReference>
<reference evidence="5" key="1">
    <citation type="submission" date="2021-11" db="EMBL/GenBank/DDBJ databases">
        <authorList>
            <person name="Rodrigo-Torres L."/>
            <person name="Arahal R. D."/>
            <person name="Lucena T."/>
        </authorList>
    </citation>
    <scope>NUCLEOTIDE SEQUENCE</scope>
    <source>
        <strain evidence="5">CECT 7928</strain>
    </source>
</reference>
<evidence type="ECO:0000256" key="3">
    <source>
        <dbReference type="ARBA" id="ARBA00022729"/>
    </source>
</evidence>
<evidence type="ECO:0000313" key="5">
    <source>
        <dbReference type="EMBL" id="CAH0536441.1"/>
    </source>
</evidence>
<dbReference type="Pfam" id="PF09084">
    <property type="entry name" value="NMT1"/>
    <property type="match status" value="1"/>
</dbReference>
<keyword evidence="6" id="KW-1185">Reference proteome</keyword>
<protein>
    <recommendedName>
        <fullName evidence="4">SsuA/THI5-like domain-containing protein</fullName>
    </recommendedName>
</protein>
<dbReference type="Proteomes" id="UP000838748">
    <property type="component" value="Unassembled WGS sequence"/>
</dbReference>
<dbReference type="InterPro" id="IPR015168">
    <property type="entry name" value="SsuA/THI5"/>
</dbReference>
<organism evidence="5 6">
    <name type="scientific">Vibrio marisflavi CECT 7928</name>
    <dbReference type="NCBI Taxonomy" id="634439"/>
    <lineage>
        <taxon>Bacteria</taxon>
        <taxon>Pseudomonadati</taxon>
        <taxon>Pseudomonadota</taxon>
        <taxon>Gammaproteobacteria</taxon>
        <taxon>Vibrionales</taxon>
        <taxon>Vibrionaceae</taxon>
        <taxon>Vibrio</taxon>
    </lineage>
</organism>
<dbReference type="EMBL" id="CAKLDM010000001">
    <property type="protein sequence ID" value="CAH0536441.1"/>
    <property type="molecule type" value="Genomic_DNA"/>
</dbReference>
<sequence>MNKKLLSVVIVVVILGIIGAMVMQKTPQKTVQTPAQTTDNKIVVSHNLWPGYYPITIAQEMGFFKDEGINVETHFSEDQLPQISEFYAQKYDALALPLGSIVSASGKYPDADVRVVYAIDDSVGGDAVVARAGINSIKELKGKSIGAALDGFGEVFVIEMLKTAGLTSDDVTIVNADANQVYERIKTKEIDAGHTWEPYISRAVKEGGKVIFTSKQTPGLIVDVITFQGKIVDERPEDVKAFIRACDRAIEYWLSNPDKTKELLIKSLNITEDDIFLDGIKLLTVKDNQHVFDKNNPNSVYLNAEIYSQFYINNGTLSRKPDVNKLISQIILTEK</sequence>
<feature type="domain" description="SsuA/THI5-like" evidence="4">
    <location>
        <begin position="50"/>
        <end position="259"/>
    </location>
</feature>
<name>A0ABM8ZZH0_9VIBR</name>
<keyword evidence="3" id="KW-0732">Signal</keyword>
<dbReference type="SUPFAM" id="SSF53850">
    <property type="entry name" value="Periplasmic binding protein-like II"/>
    <property type="match status" value="1"/>
</dbReference>
<evidence type="ECO:0000313" key="6">
    <source>
        <dbReference type="Proteomes" id="UP000838748"/>
    </source>
</evidence>
<proteinExistence type="inferred from homology"/>
<comment type="caution">
    <text evidence="5">The sequence shown here is derived from an EMBL/GenBank/DDBJ whole genome shotgun (WGS) entry which is preliminary data.</text>
</comment>
<comment type="similarity">
    <text evidence="2">Belongs to the bacterial solute-binding protein SsuA/TauA family.</text>
</comment>
<comment type="subcellular location">
    <subcellularLocation>
        <location evidence="1">Periplasm</location>
    </subcellularLocation>
</comment>
<evidence type="ECO:0000256" key="2">
    <source>
        <dbReference type="ARBA" id="ARBA00010742"/>
    </source>
</evidence>
<accession>A0ABM8ZZH0</accession>
<dbReference type="Gene3D" id="3.40.190.10">
    <property type="entry name" value="Periplasmic binding protein-like II"/>
    <property type="match status" value="2"/>
</dbReference>
<evidence type="ECO:0000259" key="4">
    <source>
        <dbReference type="Pfam" id="PF09084"/>
    </source>
</evidence>
<evidence type="ECO:0000256" key="1">
    <source>
        <dbReference type="ARBA" id="ARBA00004418"/>
    </source>
</evidence>
<dbReference type="PANTHER" id="PTHR30024">
    <property type="entry name" value="ALIPHATIC SULFONATES-BINDING PROTEIN-RELATED"/>
    <property type="match status" value="1"/>
</dbReference>